<feature type="compositionally biased region" description="Low complexity" evidence="1">
    <location>
        <begin position="479"/>
        <end position="534"/>
    </location>
</feature>
<dbReference type="GeneID" id="11497834"/>
<keyword evidence="2" id="KW-0732">Signal</keyword>
<feature type="compositionally biased region" description="Low complexity" evidence="1">
    <location>
        <begin position="616"/>
        <end position="635"/>
    </location>
</feature>
<dbReference type="Proteomes" id="UP000000689">
    <property type="component" value="Chromosome 2"/>
</dbReference>
<proteinExistence type="predicted"/>
<feature type="region of interest" description="Disordered" evidence="1">
    <location>
        <begin position="375"/>
        <end position="395"/>
    </location>
</feature>
<feature type="domain" description="SCP" evidence="3">
    <location>
        <begin position="644"/>
        <end position="773"/>
    </location>
</feature>
<dbReference type="PANTHER" id="PTHR10334">
    <property type="entry name" value="CYSTEINE-RICH SECRETORY PROTEIN-RELATED"/>
    <property type="match status" value="1"/>
</dbReference>
<evidence type="ECO:0000313" key="4">
    <source>
        <dbReference type="EMBL" id="CCD23057.1"/>
    </source>
</evidence>
<sequence>MEFFNILKSLTIILFLFCGLSSGKSSNVDPRYADQNVSSIAISLLKTSARVSAIGKDAFPDSKFVNSTTSMPERSFSTVINSDESIRSIEPSSSLGHSYSFSNLIVTAYSESDSTLDLIQYPTRTSPNSGTIPESSALRDISSRKSLEASIYLASSQHKNSILSNSSPISTSQDPAISALPTSFIHSNEQSSNTETQAPHHLPSSFNSAYFNMSSLTRDTDTGSASKSNGKVESSISSNSGSFSWSHPANSEPRSNASPLSPLETNVSSSTTSIISSTNNIRGSSSLSVSSIAYVSASASYVSTSATSSSGLSRSGVSSSGAPSIPASTSYANSSAASNPATSSSATSSSGISSSGVSTSAVSSIPASATYANSSAASSSGVSSSGVSSSGVSTSAVSSIPASASYANSSAASSSVPSSSGVSTSGASSIPASASYAESSATSSSGISSSGLSTSGVVTSGASSVSPSVSGAYNPSSIPVSSASGTSTPGVSTTGASSVPASVSGANNSSSIPVPSVSRSSTSGVSTSGVSTSGASSVSAFVSARQYRPHSSTPPASNFASVIASGSESALFSTSATVANGSSSVESSVPTTSAPSNPSTMTTSSVTFQIHTSSGTTTQAPIATTSTSGSTTSTTSLNYSAESNFASIMLQAQNDKRALHEDTPPLTWSEDLATYAQDYADQYVCGSDIVHSGGPYGENIAAGTSPVGSVDAWYAEGAYYNYSNPGFSSATSHFTQLIWKSTTEVGCGIKDCSSIGWGDYVICSYNPSGNINAPVFFEENVEPLIGQSSSSSVFSSTETLEASISTSSPSTHSASEDLTSSLSMESHPSSHALSMSYSESFPSIKMENSVSTDNVGSNISGSFNPTTTFPTSTYISSIMNPSQTSISLTRPTSVTSTYNTTRGRRTITLTEYDKTVHISKYEYYTWTGYSIITSYTVSTITPYL</sequence>
<feature type="compositionally biased region" description="Low complexity" evidence="1">
    <location>
        <begin position="582"/>
        <end position="596"/>
    </location>
</feature>
<name>G0W5J6_NAUDC</name>
<gene>
    <name evidence="4" type="primary">NDAI0B00230</name>
    <name evidence="4" type="ordered locus">NDAI_0B00230</name>
</gene>
<feature type="region of interest" description="Disordered" evidence="1">
    <location>
        <begin position="581"/>
        <end position="635"/>
    </location>
</feature>
<dbReference type="OrthoDB" id="337038at2759"/>
<dbReference type="SMART" id="SM00198">
    <property type="entry name" value="SCP"/>
    <property type="match status" value="1"/>
</dbReference>
<dbReference type="InterPro" id="IPR014044">
    <property type="entry name" value="CAP_dom"/>
</dbReference>
<dbReference type="Gene3D" id="3.40.33.10">
    <property type="entry name" value="CAP"/>
    <property type="match status" value="1"/>
</dbReference>
<dbReference type="InterPro" id="IPR001283">
    <property type="entry name" value="CRISP-related"/>
</dbReference>
<dbReference type="EMBL" id="HE580268">
    <property type="protein sequence ID" value="CCD23057.1"/>
    <property type="molecule type" value="Genomic_DNA"/>
</dbReference>
<feature type="chain" id="PRO_5003411049" description="SCP domain-containing protein" evidence="2">
    <location>
        <begin position="26"/>
        <end position="944"/>
    </location>
</feature>
<evidence type="ECO:0000313" key="5">
    <source>
        <dbReference type="Proteomes" id="UP000000689"/>
    </source>
</evidence>
<accession>G0W5J6</accession>
<dbReference type="InterPro" id="IPR018244">
    <property type="entry name" value="Allrgn_V5/Tpx1_CS"/>
</dbReference>
<dbReference type="STRING" id="1071378.G0W5J6"/>
<feature type="compositionally biased region" description="Low complexity" evidence="1">
    <location>
        <begin position="804"/>
        <end position="813"/>
    </location>
</feature>
<evidence type="ECO:0000259" key="3">
    <source>
        <dbReference type="SMART" id="SM00198"/>
    </source>
</evidence>
<dbReference type="eggNOG" id="KOG3017">
    <property type="taxonomic scope" value="Eukaryota"/>
</dbReference>
<dbReference type="GO" id="GO:0005576">
    <property type="term" value="C:extracellular region"/>
    <property type="evidence" value="ECO:0007669"/>
    <property type="project" value="InterPro"/>
</dbReference>
<feature type="signal peptide" evidence="2">
    <location>
        <begin position="1"/>
        <end position="25"/>
    </location>
</feature>
<feature type="compositionally biased region" description="Low complexity" evidence="1">
    <location>
        <begin position="409"/>
        <end position="472"/>
    </location>
</feature>
<evidence type="ECO:0000256" key="2">
    <source>
        <dbReference type="SAM" id="SignalP"/>
    </source>
</evidence>
<reference evidence="4 5" key="1">
    <citation type="journal article" date="2011" name="Proc. Natl. Acad. Sci. U.S.A.">
        <title>Evolutionary erosion of yeast sex chromosomes by mating-type switching accidents.</title>
        <authorList>
            <person name="Gordon J.L."/>
            <person name="Armisen D."/>
            <person name="Proux-Wera E."/>
            <person name="Oheigeartaigh S.S."/>
            <person name="Byrne K.P."/>
            <person name="Wolfe K.H."/>
        </authorList>
    </citation>
    <scope>NUCLEOTIDE SEQUENCE [LARGE SCALE GENOMIC DNA]</scope>
    <source>
        <strain evidence="5">ATCC 10597 / BCRC 20456 / CBS 421 / NBRC 0211 / NRRL Y-12639</strain>
    </source>
</reference>
<feature type="compositionally biased region" description="Polar residues" evidence="1">
    <location>
        <begin position="247"/>
        <end position="259"/>
    </location>
</feature>
<dbReference type="PRINTS" id="PR00837">
    <property type="entry name" value="V5TPXLIKE"/>
</dbReference>
<dbReference type="HOGENOM" id="CLU_311232_0_0_1"/>
<dbReference type="OMA" id="WSHPANS"/>
<dbReference type="PROSITE" id="PS01010">
    <property type="entry name" value="CRISP_2"/>
    <property type="match status" value="1"/>
</dbReference>
<evidence type="ECO:0000256" key="1">
    <source>
        <dbReference type="SAM" id="MobiDB-lite"/>
    </source>
</evidence>
<dbReference type="AlphaFoldDB" id="G0W5J6"/>
<feature type="compositionally biased region" description="Low complexity" evidence="1">
    <location>
        <begin position="226"/>
        <end position="246"/>
    </location>
</feature>
<dbReference type="KEGG" id="ndi:NDAI_0B00230"/>
<dbReference type="SUPFAM" id="SSF55797">
    <property type="entry name" value="PR-1-like"/>
    <property type="match status" value="1"/>
</dbReference>
<dbReference type="InterPro" id="IPR035940">
    <property type="entry name" value="CAP_sf"/>
</dbReference>
<keyword evidence="5" id="KW-1185">Reference proteome</keyword>
<organism evidence="4 5">
    <name type="scientific">Naumovozyma dairenensis (strain ATCC 10597 / BCRC 20456 / CBS 421 / NBRC 0211 / NRRL Y-12639)</name>
    <name type="common">Saccharomyces dairenensis</name>
    <dbReference type="NCBI Taxonomy" id="1071378"/>
    <lineage>
        <taxon>Eukaryota</taxon>
        <taxon>Fungi</taxon>
        <taxon>Dikarya</taxon>
        <taxon>Ascomycota</taxon>
        <taxon>Saccharomycotina</taxon>
        <taxon>Saccharomycetes</taxon>
        <taxon>Saccharomycetales</taxon>
        <taxon>Saccharomycetaceae</taxon>
        <taxon>Naumovozyma</taxon>
    </lineage>
</organism>
<feature type="region of interest" description="Disordered" evidence="1">
    <location>
        <begin position="306"/>
        <end position="352"/>
    </location>
</feature>
<feature type="compositionally biased region" description="Polar residues" evidence="1">
    <location>
        <begin position="597"/>
        <end position="615"/>
    </location>
</feature>
<dbReference type="RefSeq" id="XP_003668300.1">
    <property type="nucleotide sequence ID" value="XM_003668252.1"/>
</dbReference>
<feature type="region of interest" description="Disordered" evidence="1">
    <location>
        <begin position="804"/>
        <end position="827"/>
    </location>
</feature>
<protein>
    <recommendedName>
        <fullName evidence="3">SCP domain-containing protein</fullName>
    </recommendedName>
</protein>
<dbReference type="Pfam" id="PF00188">
    <property type="entry name" value="CAP"/>
    <property type="match status" value="1"/>
</dbReference>
<feature type="region of interest" description="Disordered" evidence="1">
    <location>
        <begin position="409"/>
        <end position="534"/>
    </location>
</feature>
<dbReference type="CDD" id="cd05384">
    <property type="entry name" value="CAP_PRY1-like"/>
    <property type="match status" value="1"/>
</dbReference>
<feature type="region of interest" description="Disordered" evidence="1">
    <location>
        <begin position="217"/>
        <end position="267"/>
    </location>
</feature>